<evidence type="ECO:0000256" key="2">
    <source>
        <dbReference type="ARBA" id="ARBA00004709"/>
    </source>
</evidence>
<dbReference type="PANTHER" id="PTHR43181">
    <property type="entry name" value="2-C-METHYL-D-ERYTHRITOL 2,4-CYCLODIPHOSPHATE SYNTHASE, CHLOROPLASTIC"/>
    <property type="match status" value="1"/>
</dbReference>
<feature type="binding site" evidence="9">
    <location>
        <begin position="61"/>
        <end position="65"/>
    </location>
    <ligand>
        <name>4-CDP-2-C-methyl-D-erythritol 2-phosphate</name>
        <dbReference type="ChEBI" id="CHEBI:57919"/>
    </ligand>
</feature>
<evidence type="ECO:0000313" key="13">
    <source>
        <dbReference type="Proteomes" id="UP000588806"/>
    </source>
</evidence>
<dbReference type="CDD" id="cd00554">
    <property type="entry name" value="MECDP_synthase"/>
    <property type="match status" value="1"/>
</dbReference>
<evidence type="ECO:0000256" key="7">
    <source>
        <dbReference type="ARBA" id="ARBA00023229"/>
    </source>
</evidence>
<accession>A0A7Y3TXN8</accession>
<evidence type="ECO:0000256" key="9">
    <source>
        <dbReference type="HAMAP-Rule" id="MF_00107"/>
    </source>
</evidence>
<feature type="binding site" evidence="9">
    <location>
        <position position="42"/>
    </location>
    <ligand>
        <name>a divalent metal cation</name>
        <dbReference type="ChEBI" id="CHEBI:60240"/>
    </ligand>
</feature>
<dbReference type="RefSeq" id="WP_171702427.1">
    <property type="nucleotide sequence ID" value="NZ_JABFHI010000003.1"/>
</dbReference>
<dbReference type="InterPro" id="IPR036571">
    <property type="entry name" value="MECDP_synthase_sf"/>
</dbReference>
<comment type="caution">
    <text evidence="12">The sequence shown here is derived from an EMBL/GenBank/DDBJ whole genome shotgun (WGS) entry which is preliminary data.</text>
</comment>
<dbReference type="InterPro" id="IPR003526">
    <property type="entry name" value="MECDP_synthase"/>
</dbReference>
<reference evidence="12 13" key="1">
    <citation type="submission" date="2020-05" db="EMBL/GenBank/DDBJ databases">
        <authorList>
            <person name="Ruan W."/>
            <person name="Jeon C.O."/>
            <person name="Chun B.H."/>
        </authorList>
    </citation>
    <scope>NUCLEOTIDE SEQUENCE [LARGE SCALE GENOMIC DNA]</scope>
    <source>
        <strain evidence="12 13">TBZ9</strain>
    </source>
</reference>
<dbReference type="NCBIfam" id="TIGR00151">
    <property type="entry name" value="ispF"/>
    <property type="match status" value="1"/>
</dbReference>
<evidence type="ECO:0000256" key="6">
    <source>
        <dbReference type="ARBA" id="ARBA00022723"/>
    </source>
</evidence>
<comment type="function">
    <text evidence="9">Involved in the biosynthesis of isopentenyl diphosphate (IPP) and dimethylallyl diphosphate (DMAPP), two major building blocks of isoprenoid compounds. Catalyzes the conversion of 4-diphosphocytidyl-2-C-methyl-D-erythritol 2-phosphate (CDP-ME2P) to 2-C-methyl-D-erythritol 2,4-cyclodiphosphate (ME-CPP) with a corresponding release of cytidine 5-monophosphate (CMP).</text>
</comment>
<dbReference type="EC" id="4.6.1.12" evidence="5 9"/>
<feature type="binding site" evidence="9">
    <location>
        <position position="10"/>
    </location>
    <ligand>
        <name>a divalent metal cation</name>
        <dbReference type="ChEBI" id="CHEBI:60240"/>
    </ligand>
</feature>
<gene>
    <name evidence="9 12" type="primary">ispF</name>
    <name evidence="12" type="ORF">HLB35_09780</name>
</gene>
<dbReference type="Pfam" id="PF02542">
    <property type="entry name" value="YgbB"/>
    <property type="match status" value="1"/>
</dbReference>
<feature type="binding site" evidence="9">
    <location>
        <begin position="8"/>
        <end position="10"/>
    </location>
    <ligand>
        <name>4-CDP-2-C-methyl-D-erythritol 2-phosphate</name>
        <dbReference type="ChEBI" id="CHEBI:57919"/>
    </ligand>
</feature>
<dbReference type="Gene3D" id="3.30.1330.50">
    <property type="entry name" value="2-C-methyl-D-erythritol 2,4-cyclodiphosphate synthase"/>
    <property type="match status" value="1"/>
</dbReference>
<dbReference type="EMBL" id="JABFHI010000003">
    <property type="protein sequence ID" value="NOG31974.1"/>
    <property type="molecule type" value="Genomic_DNA"/>
</dbReference>
<dbReference type="InterPro" id="IPR020555">
    <property type="entry name" value="MECDP_synthase_CS"/>
</dbReference>
<feature type="binding site" evidence="9">
    <location>
        <position position="139"/>
    </location>
    <ligand>
        <name>4-CDP-2-C-methyl-D-erythritol 2-phosphate</name>
        <dbReference type="ChEBI" id="CHEBI:57919"/>
    </ligand>
</feature>
<feature type="binding site" evidence="9">
    <location>
        <position position="142"/>
    </location>
    <ligand>
        <name>4-CDP-2-C-methyl-D-erythritol 2-phosphate</name>
        <dbReference type="ChEBI" id="CHEBI:57919"/>
    </ligand>
</feature>
<feature type="site" description="Transition state stabilizer" evidence="9">
    <location>
        <position position="133"/>
    </location>
</feature>
<feature type="binding site" evidence="9">
    <location>
        <begin position="132"/>
        <end position="135"/>
    </location>
    <ligand>
        <name>4-CDP-2-C-methyl-D-erythritol 2-phosphate</name>
        <dbReference type="ChEBI" id="CHEBI:57919"/>
    </ligand>
</feature>
<sequence length="160" mass="16890">MRIGHGFDVHRFGPGDHLVIGGMKLPFNAGFVAHSDGDVLLHAIADALLGACALGDIGHHFPDTDPAYQGADSRVLLRKVNALVSQAGWQLGNLDATLMAQAPKMAPHIHAMRSVIAEDLDVELDQVSVKATTTERLGFTGRGEGIAAEAVVLLLPRSAE</sequence>
<reference evidence="12 13" key="2">
    <citation type="submission" date="2020-06" db="EMBL/GenBank/DDBJ databases">
        <title>Halomonas songnenensis sp. nov., a moderately halophilic bacterium isolated from saline and alkaline soils.</title>
        <authorList>
            <person name="Jiang J."/>
            <person name="Pan Y."/>
        </authorList>
    </citation>
    <scope>NUCLEOTIDE SEQUENCE [LARGE SCALE GENOMIC DNA]</scope>
    <source>
        <strain evidence="12 13">TBZ9</strain>
    </source>
</reference>
<comment type="catalytic activity">
    <reaction evidence="1 9 10">
        <text>4-CDP-2-C-methyl-D-erythritol 2-phosphate = 2-C-methyl-D-erythritol 2,4-cyclic diphosphate + CMP</text>
        <dbReference type="Rhea" id="RHEA:23864"/>
        <dbReference type="ChEBI" id="CHEBI:57919"/>
        <dbReference type="ChEBI" id="CHEBI:58483"/>
        <dbReference type="ChEBI" id="CHEBI:60377"/>
        <dbReference type="EC" id="4.6.1.12"/>
    </reaction>
</comment>
<dbReference type="FunFam" id="3.30.1330.50:FF:000001">
    <property type="entry name" value="2-C-methyl-D-erythritol 2,4-cyclodiphosphate synthase"/>
    <property type="match status" value="1"/>
</dbReference>
<name>A0A7Y3TXN8_9GAMM</name>
<dbReference type="PANTHER" id="PTHR43181:SF1">
    <property type="entry name" value="2-C-METHYL-D-ERYTHRITOL 2,4-CYCLODIPHOSPHATE SYNTHASE, CHLOROPLASTIC"/>
    <property type="match status" value="1"/>
</dbReference>
<feature type="binding site" evidence="9">
    <location>
        <begin position="56"/>
        <end position="58"/>
    </location>
    <ligand>
        <name>4-CDP-2-C-methyl-D-erythritol 2-phosphate</name>
        <dbReference type="ChEBI" id="CHEBI:57919"/>
    </ligand>
</feature>
<evidence type="ECO:0000259" key="11">
    <source>
        <dbReference type="Pfam" id="PF02542"/>
    </source>
</evidence>
<evidence type="ECO:0000256" key="5">
    <source>
        <dbReference type="ARBA" id="ARBA00012579"/>
    </source>
</evidence>
<comment type="pathway">
    <text evidence="2 9">Isoprenoid biosynthesis; isopentenyl diphosphate biosynthesis via DXP pathway; isopentenyl diphosphate from 1-deoxy-D-xylulose 5-phosphate: step 4/6.</text>
</comment>
<dbReference type="UniPathway" id="UPA00056">
    <property type="reaction ID" value="UER00095"/>
</dbReference>
<feature type="binding site" evidence="9">
    <location>
        <begin position="100"/>
        <end position="106"/>
    </location>
    <ligand>
        <name>4-CDP-2-C-methyl-D-erythritol 2-phosphate</name>
        <dbReference type="ChEBI" id="CHEBI:57919"/>
    </ligand>
</feature>
<dbReference type="PROSITE" id="PS01350">
    <property type="entry name" value="ISPF"/>
    <property type="match status" value="1"/>
</dbReference>
<keyword evidence="7 9" id="KW-0414">Isoprene biosynthesis</keyword>
<keyword evidence="13" id="KW-1185">Reference proteome</keyword>
<organism evidence="12 13">
    <name type="scientific">Vreelandella azerica</name>
    <dbReference type="NCBI Taxonomy" id="2732867"/>
    <lineage>
        <taxon>Bacteria</taxon>
        <taxon>Pseudomonadati</taxon>
        <taxon>Pseudomonadota</taxon>
        <taxon>Gammaproteobacteria</taxon>
        <taxon>Oceanospirillales</taxon>
        <taxon>Halomonadaceae</taxon>
        <taxon>Vreelandella</taxon>
    </lineage>
</organism>
<evidence type="ECO:0000256" key="10">
    <source>
        <dbReference type="RuleBase" id="RU004395"/>
    </source>
</evidence>
<feature type="site" description="Transition state stabilizer" evidence="9">
    <location>
        <position position="34"/>
    </location>
</feature>
<evidence type="ECO:0000256" key="4">
    <source>
        <dbReference type="ARBA" id="ARBA00011233"/>
    </source>
</evidence>
<comment type="similarity">
    <text evidence="3 9 10">Belongs to the IspF family.</text>
</comment>
<evidence type="ECO:0000313" key="12">
    <source>
        <dbReference type="EMBL" id="NOG31974.1"/>
    </source>
</evidence>
<evidence type="ECO:0000256" key="1">
    <source>
        <dbReference type="ARBA" id="ARBA00000200"/>
    </source>
</evidence>
<evidence type="ECO:0000256" key="8">
    <source>
        <dbReference type="ARBA" id="ARBA00023239"/>
    </source>
</evidence>
<dbReference type="GO" id="GO:0008685">
    <property type="term" value="F:2-C-methyl-D-erythritol 2,4-cyclodiphosphate synthase activity"/>
    <property type="evidence" value="ECO:0007669"/>
    <property type="project" value="UniProtKB-UniRule"/>
</dbReference>
<dbReference type="GO" id="GO:0046872">
    <property type="term" value="F:metal ion binding"/>
    <property type="evidence" value="ECO:0007669"/>
    <property type="project" value="UniProtKB-KW"/>
</dbReference>
<dbReference type="GO" id="GO:0016114">
    <property type="term" value="P:terpenoid biosynthetic process"/>
    <property type="evidence" value="ECO:0007669"/>
    <property type="project" value="InterPro"/>
</dbReference>
<dbReference type="SUPFAM" id="SSF69765">
    <property type="entry name" value="IpsF-like"/>
    <property type="match status" value="1"/>
</dbReference>
<feature type="binding site" evidence="9">
    <location>
        <position position="8"/>
    </location>
    <ligand>
        <name>a divalent metal cation</name>
        <dbReference type="ChEBI" id="CHEBI:60240"/>
    </ligand>
</feature>
<comment type="subunit">
    <text evidence="4 9">Homotrimer.</text>
</comment>
<evidence type="ECO:0000256" key="3">
    <source>
        <dbReference type="ARBA" id="ARBA00008480"/>
    </source>
</evidence>
<keyword evidence="8 9" id="KW-0456">Lyase</keyword>
<feature type="domain" description="2-C-methyl-D-erythritol 2,4-cyclodiphosphate synthase" evidence="11">
    <location>
        <begin position="1"/>
        <end position="154"/>
    </location>
</feature>
<comment type="cofactor">
    <cofactor evidence="9">
        <name>a divalent metal cation</name>
        <dbReference type="ChEBI" id="CHEBI:60240"/>
    </cofactor>
    <text evidence="9">Binds 1 divalent metal cation per subunit.</text>
</comment>
<feature type="binding site" evidence="9">
    <location>
        <begin position="34"/>
        <end position="35"/>
    </location>
    <ligand>
        <name>4-CDP-2-C-methyl-D-erythritol 2-phosphate</name>
        <dbReference type="ChEBI" id="CHEBI:57919"/>
    </ligand>
</feature>
<dbReference type="HAMAP" id="MF_00107">
    <property type="entry name" value="IspF"/>
    <property type="match status" value="1"/>
</dbReference>
<dbReference type="Proteomes" id="UP000588806">
    <property type="component" value="Unassembled WGS sequence"/>
</dbReference>
<protein>
    <recommendedName>
        <fullName evidence="5 9">2-C-methyl-D-erythritol 2,4-cyclodiphosphate synthase</fullName>
        <shortName evidence="9">MECDP-synthase</shortName>
        <shortName evidence="9">MECPP-synthase</shortName>
        <shortName evidence="9">MECPS</shortName>
        <ecNumber evidence="5 9">4.6.1.12</ecNumber>
    </recommendedName>
</protein>
<dbReference type="AlphaFoldDB" id="A0A7Y3TXN8"/>
<dbReference type="GO" id="GO:0019288">
    <property type="term" value="P:isopentenyl diphosphate biosynthetic process, methylerythritol 4-phosphate pathway"/>
    <property type="evidence" value="ECO:0007669"/>
    <property type="project" value="UniProtKB-UniRule"/>
</dbReference>
<proteinExistence type="inferred from homology"/>
<keyword evidence="6 9" id="KW-0479">Metal-binding</keyword>